<gene>
    <name evidence="2" type="ORF">PMAYCL1PPCAC_17580</name>
</gene>
<feature type="compositionally biased region" description="Polar residues" evidence="1">
    <location>
        <begin position="266"/>
        <end position="288"/>
    </location>
</feature>
<dbReference type="EMBL" id="BTRK01000004">
    <property type="protein sequence ID" value="GMR47385.1"/>
    <property type="molecule type" value="Genomic_DNA"/>
</dbReference>
<feature type="non-terminal residue" evidence="2">
    <location>
        <position position="1"/>
    </location>
</feature>
<sequence length="500" mass="55625">GVSMNVDKNRKSEGFLKLDKFLELGLPQKFFKTPKRLLCPICGANFSCRGIMEHFADKHLPQQCLQIAHCNNDKCKKKRDIFSVSWLTDHFMDETCQHELIYPKKKCRHRVNCQVAMDTLMEISIHLGFVDSKGDSFDRSNEERIRAFKERSANISQKDFFNTHAHMDIKNKIACFVMEDRDDRERNGGFVSASTAGDYPSYERSPAYGRSPAASPGPGSGICTPVGGRSPSGYQSPPGGRSPGGAAGYDEPERRRPRSFKRPSHQSDTPKSQNPSSSVSTHNDGSSRSGKRPAEARFGIKQEVIESTPVNPSSQTNSNPPAKRQTVQTDFTYNAPAPRTIPLPPTASQLGGSSGLQSFNQTSYHQQYGMIPDGHTSYSHANAPPASHVTNLQSPQLNQYGSGYQGHRPLDAANHHPPANSYSDRPYSSGTSNRHYARRTNEMSSSHGRTDRRTYDHQSAPNPSHAYNAPYPSRPPAPKIEEMLKAFGSGEKNNERRRWQ</sequence>
<feature type="compositionally biased region" description="Basic residues" evidence="1">
    <location>
        <begin position="255"/>
        <end position="264"/>
    </location>
</feature>
<feature type="region of interest" description="Disordered" evidence="1">
    <location>
        <begin position="188"/>
        <end position="356"/>
    </location>
</feature>
<feature type="compositionally biased region" description="Polar residues" evidence="1">
    <location>
        <begin position="308"/>
        <end position="332"/>
    </location>
</feature>
<feature type="compositionally biased region" description="Polar residues" evidence="1">
    <location>
        <begin position="388"/>
        <end position="402"/>
    </location>
</feature>
<protein>
    <submittedName>
        <fullName evidence="2">Uncharacterized protein</fullName>
    </submittedName>
</protein>
<feature type="compositionally biased region" description="Low complexity" evidence="1">
    <location>
        <begin position="227"/>
        <end position="239"/>
    </location>
</feature>
<dbReference type="Proteomes" id="UP001328107">
    <property type="component" value="Unassembled WGS sequence"/>
</dbReference>
<feature type="compositionally biased region" description="Basic and acidic residues" evidence="1">
    <location>
        <begin position="292"/>
        <end position="304"/>
    </location>
</feature>
<feature type="region of interest" description="Disordered" evidence="1">
    <location>
        <begin position="372"/>
        <end position="500"/>
    </location>
</feature>
<proteinExistence type="predicted"/>
<feature type="compositionally biased region" description="Polar residues" evidence="1">
    <location>
        <begin position="420"/>
        <end position="434"/>
    </location>
</feature>
<dbReference type="AlphaFoldDB" id="A0AAN5I0N5"/>
<name>A0AAN5I0N5_9BILA</name>
<organism evidence="2 3">
    <name type="scientific">Pristionchus mayeri</name>
    <dbReference type="NCBI Taxonomy" id="1317129"/>
    <lineage>
        <taxon>Eukaryota</taxon>
        <taxon>Metazoa</taxon>
        <taxon>Ecdysozoa</taxon>
        <taxon>Nematoda</taxon>
        <taxon>Chromadorea</taxon>
        <taxon>Rhabditida</taxon>
        <taxon>Rhabditina</taxon>
        <taxon>Diplogasteromorpha</taxon>
        <taxon>Diplogasteroidea</taxon>
        <taxon>Neodiplogasteridae</taxon>
        <taxon>Pristionchus</taxon>
    </lineage>
</organism>
<evidence type="ECO:0000313" key="2">
    <source>
        <dbReference type="EMBL" id="GMR47385.1"/>
    </source>
</evidence>
<evidence type="ECO:0000313" key="3">
    <source>
        <dbReference type="Proteomes" id="UP001328107"/>
    </source>
</evidence>
<evidence type="ECO:0000256" key="1">
    <source>
        <dbReference type="SAM" id="MobiDB-lite"/>
    </source>
</evidence>
<reference evidence="3" key="1">
    <citation type="submission" date="2022-10" db="EMBL/GenBank/DDBJ databases">
        <title>Genome assembly of Pristionchus species.</title>
        <authorList>
            <person name="Yoshida K."/>
            <person name="Sommer R.J."/>
        </authorList>
    </citation>
    <scope>NUCLEOTIDE SEQUENCE [LARGE SCALE GENOMIC DNA]</scope>
    <source>
        <strain evidence="3">RS5460</strain>
    </source>
</reference>
<comment type="caution">
    <text evidence="2">The sequence shown here is derived from an EMBL/GenBank/DDBJ whole genome shotgun (WGS) entry which is preliminary data.</text>
</comment>
<accession>A0AAN5I0N5</accession>
<keyword evidence="3" id="KW-1185">Reference proteome</keyword>